<dbReference type="Pfam" id="PF13966">
    <property type="entry name" value="zf-RVT"/>
    <property type="match status" value="1"/>
</dbReference>
<dbReference type="Pfam" id="PF00078">
    <property type="entry name" value="RVT_1"/>
    <property type="match status" value="1"/>
</dbReference>
<accession>A0A6S7JJZ3</accession>
<dbReference type="InterPro" id="IPR026960">
    <property type="entry name" value="RVT-Znf"/>
</dbReference>
<dbReference type="PANTHER" id="PTHR47027:SF20">
    <property type="entry name" value="REVERSE TRANSCRIPTASE-LIKE PROTEIN WITH RNA-DIRECTED DNA POLYMERASE DOMAIN"/>
    <property type="match status" value="1"/>
</dbReference>
<dbReference type="InterPro" id="IPR043128">
    <property type="entry name" value="Rev_trsase/Diguanyl_cyclase"/>
</dbReference>
<dbReference type="EMBL" id="CACRXK020018680">
    <property type="protein sequence ID" value="CAB4032766.1"/>
    <property type="molecule type" value="Genomic_DNA"/>
</dbReference>
<gene>
    <name evidence="1" type="ORF">PACLA_8A008297</name>
</gene>
<keyword evidence="2" id="KW-1185">Reference proteome</keyword>
<evidence type="ECO:0000313" key="2">
    <source>
        <dbReference type="Proteomes" id="UP001152795"/>
    </source>
</evidence>
<protein>
    <submittedName>
        <fullName evidence="1">Uncharacterized protein</fullName>
    </submittedName>
</protein>
<sequence length="639" mass="73396">MIRSSSILMLLTCVVCSFCEKDFVTLGRHSWRCKQRVNYAEQDHSAENTARQTPVMNSPNVVVSSRTVIKCCCGKVCKGARGLKMHQRSCRVIQGLDSEFRTDLEEQNNSDTENIPELGQSTLNETPTVEKEDIANLRKEHNIQKGFTPNMSGTLEHTAQMANIINKARIKQRSLVITLLDLKNAFGEVHHNLITFVLDYHHIPEHVKLIIKSLYTDFKTSIITSEFRTPFIPVRRGVLQGDCLSPLLFNMCFNTFIQHIKTDKYRQFGFSLQFLNPIHWFQFADDAAVISSQESENQHLLNRFSIWCQWSNMIIRVDKCSTFGIKKALSKSIQYLPKLNKQLIPKINIGEAFQYLGRYFSFNMSDEHHKSELISLVEELIADIDSKPLHPKNKILLYSRYLLSKLSWHFTVSSVSKTWVTENIDSKVNSYIRKWLDIPISGTLSTVFLTRNKFGLSICPPSVKFIQCQTVLRKALKTSPNEAINDLWKATSNSKNIQYDVYNSTKQVLKDFRSGKEDKLHTQLTCQGSFFTNITKFSLSQLTKIWSACQSNVPKNIFNFTVRYINNSLPTRQNLARWGLSPTSDCSRCLAPETLLHVVAGCQSYLERFTWRHDSVLNFLATYKPADRKRLTSLRGSPR</sequence>
<dbReference type="Gene3D" id="3.30.70.270">
    <property type="match status" value="1"/>
</dbReference>
<reference evidence="1" key="1">
    <citation type="submission" date="2020-04" db="EMBL/GenBank/DDBJ databases">
        <authorList>
            <person name="Alioto T."/>
            <person name="Alioto T."/>
            <person name="Gomez Garrido J."/>
        </authorList>
    </citation>
    <scope>NUCLEOTIDE SEQUENCE</scope>
    <source>
        <strain evidence="1">A484AB</strain>
    </source>
</reference>
<dbReference type="PROSITE" id="PS50878">
    <property type="entry name" value="RT_POL"/>
    <property type="match status" value="1"/>
</dbReference>
<organism evidence="1 2">
    <name type="scientific">Paramuricea clavata</name>
    <name type="common">Red gorgonian</name>
    <name type="synonym">Violescent sea-whip</name>
    <dbReference type="NCBI Taxonomy" id="317549"/>
    <lineage>
        <taxon>Eukaryota</taxon>
        <taxon>Metazoa</taxon>
        <taxon>Cnidaria</taxon>
        <taxon>Anthozoa</taxon>
        <taxon>Octocorallia</taxon>
        <taxon>Malacalcyonacea</taxon>
        <taxon>Plexauridae</taxon>
        <taxon>Paramuricea</taxon>
    </lineage>
</organism>
<dbReference type="Proteomes" id="UP001152795">
    <property type="component" value="Unassembled WGS sequence"/>
</dbReference>
<evidence type="ECO:0000313" key="1">
    <source>
        <dbReference type="EMBL" id="CAB4032766.1"/>
    </source>
</evidence>
<dbReference type="InterPro" id="IPR000477">
    <property type="entry name" value="RT_dom"/>
</dbReference>
<dbReference type="AlphaFoldDB" id="A0A6S7JJZ3"/>
<dbReference type="OrthoDB" id="447743at2759"/>
<dbReference type="InterPro" id="IPR043502">
    <property type="entry name" value="DNA/RNA_pol_sf"/>
</dbReference>
<name>A0A6S7JJZ3_PARCT</name>
<feature type="non-terminal residue" evidence="1">
    <location>
        <position position="639"/>
    </location>
</feature>
<dbReference type="SUPFAM" id="SSF56672">
    <property type="entry name" value="DNA/RNA polymerases"/>
    <property type="match status" value="1"/>
</dbReference>
<proteinExistence type="predicted"/>
<dbReference type="PANTHER" id="PTHR47027">
    <property type="entry name" value="REVERSE TRANSCRIPTASE DOMAIN-CONTAINING PROTEIN"/>
    <property type="match status" value="1"/>
</dbReference>
<comment type="caution">
    <text evidence="1">The sequence shown here is derived from an EMBL/GenBank/DDBJ whole genome shotgun (WGS) entry which is preliminary data.</text>
</comment>